<evidence type="ECO:0000313" key="1">
    <source>
        <dbReference type="EMBL" id="SSW95224.1"/>
    </source>
</evidence>
<organism evidence="1">
    <name type="scientific">Arsenophonus endosymbiont of Trialeurodes vaporariorum</name>
    <dbReference type="NCBI Taxonomy" id="235567"/>
    <lineage>
        <taxon>Bacteria</taxon>
        <taxon>Pseudomonadati</taxon>
        <taxon>Pseudomonadota</taxon>
        <taxon>Gammaproteobacteria</taxon>
        <taxon>Enterobacterales</taxon>
        <taxon>Morganellaceae</taxon>
        <taxon>Arsenophonus</taxon>
    </lineage>
</organism>
<dbReference type="Pfam" id="PF10709">
    <property type="entry name" value="DUF2511"/>
    <property type="match status" value="1"/>
</dbReference>
<name>A0A3B0MIK2_9GAMM</name>
<accession>A0A3B0MIK2</accession>
<dbReference type="InterPro" id="IPR019648">
    <property type="entry name" value="YebY"/>
</dbReference>
<proteinExistence type="predicted"/>
<dbReference type="AlphaFoldDB" id="A0A3B0MIK2"/>
<dbReference type="EMBL" id="UFQR01000003">
    <property type="protein sequence ID" value="SSW95224.1"/>
    <property type="molecule type" value="Genomic_DNA"/>
</dbReference>
<gene>
    <name evidence="1" type="ORF">ARTV_0970</name>
</gene>
<protein>
    <recommendedName>
        <fullName evidence="2">DUF2511 domain-containing protein</fullName>
    </recommendedName>
</protein>
<reference evidence="1" key="1">
    <citation type="submission" date="2018-04" db="EMBL/GenBank/DDBJ databases">
        <authorList>
            <person name="Go L.Y."/>
            <person name="Mitchell J.A."/>
        </authorList>
    </citation>
    <scope>NUCLEOTIDE SEQUENCE</scope>
    <source>
        <strain evidence="1">ARTV</strain>
    </source>
</reference>
<sequence precursor="true">MVKFSRLVLLLTITVSFPVISSPPIITVSKKQFGDKWIFKREGVMLECRANGGLLFINPSTLMQYPLNSIAAEQMKKREIIASPLSTILLKPADLSQQKIDITPILKTAQNLCKN</sequence>
<evidence type="ECO:0008006" key="2">
    <source>
        <dbReference type="Google" id="ProtNLM"/>
    </source>
</evidence>